<evidence type="ECO:0000256" key="8">
    <source>
        <dbReference type="ARBA" id="ARBA00023136"/>
    </source>
</evidence>
<comment type="subcellular location">
    <subcellularLocation>
        <location evidence="1">Cell membrane</location>
        <topology evidence="1">Peripheral membrane protein</topology>
    </subcellularLocation>
</comment>
<evidence type="ECO:0000256" key="5">
    <source>
        <dbReference type="ARBA" id="ARBA00022741"/>
    </source>
</evidence>
<keyword evidence="3" id="KW-0813">Transport</keyword>
<feature type="region of interest" description="Disordered" evidence="9">
    <location>
        <begin position="1"/>
        <end position="38"/>
    </location>
</feature>
<dbReference type="CDD" id="cd03225">
    <property type="entry name" value="ABC_cobalt_CbiO_domain1"/>
    <property type="match status" value="1"/>
</dbReference>
<dbReference type="SMART" id="SM00382">
    <property type="entry name" value="AAA"/>
    <property type="match status" value="1"/>
</dbReference>
<keyword evidence="7" id="KW-1278">Translocase</keyword>
<dbReference type="GO" id="GO:0016887">
    <property type="term" value="F:ATP hydrolysis activity"/>
    <property type="evidence" value="ECO:0007669"/>
    <property type="project" value="InterPro"/>
</dbReference>
<accession>A0A845L309</accession>
<keyword evidence="5" id="KW-0547">Nucleotide-binding</keyword>
<dbReference type="PROSITE" id="PS50893">
    <property type="entry name" value="ABC_TRANSPORTER_2"/>
    <property type="match status" value="1"/>
</dbReference>
<organism evidence="11 12">
    <name type="scientific">Heliomicrobium undosum</name>
    <dbReference type="NCBI Taxonomy" id="121734"/>
    <lineage>
        <taxon>Bacteria</taxon>
        <taxon>Bacillati</taxon>
        <taxon>Bacillota</taxon>
        <taxon>Clostridia</taxon>
        <taxon>Eubacteriales</taxon>
        <taxon>Heliobacteriaceae</taxon>
        <taxon>Heliomicrobium</taxon>
    </lineage>
</organism>
<comment type="similarity">
    <text evidence="2">Belongs to the ABC transporter superfamily.</text>
</comment>
<evidence type="ECO:0000256" key="3">
    <source>
        <dbReference type="ARBA" id="ARBA00022448"/>
    </source>
</evidence>
<dbReference type="FunFam" id="3.40.50.300:FF:000224">
    <property type="entry name" value="Energy-coupling factor transporter ATP-binding protein EcfA"/>
    <property type="match status" value="1"/>
</dbReference>
<dbReference type="GO" id="GO:0042626">
    <property type="term" value="F:ATPase-coupled transmembrane transporter activity"/>
    <property type="evidence" value="ECO:0007669"/>
    <property type="project" value="TreeGrafter"/>
</dbReference>
<feature type="domain" description="ABC transporter" evidence="10">
    <location>
        <begin position="46"/>
        <end position="279"/>
    </location>
</feature>
<comment type="caution">
    <text evidence="11">The sequence shown here is derived from an EMBL/GenBank/DDBJ whole genome shotgun (WGS) entry which is preliminary data.</text>
</comment>
<dbReference type="PANTHER" id="PTHR43553">
    <property type="entry name" value="HEAVY METAL TRANSPORTER"/>
    <property type="match status" value="1"/>
</dbReference>
<evidence type="ECO:0000256" key="6">
    <source>
        <dbReference type="ARBA" id="ARBA00022840"/>
    </source>
</evidence>
<dbReference type="InterPro" id="IPR027417">
    <property type="entry name" value="P-loop_NTPase"/>
</dbReference>
<gene>
    <name evidence="11" type="ORF">GTO91_05880</name>
</gene>
<keyword evidence="8" id="KW-0472">Membrane</keyword>
<dbReference type="InterPro" id="IPR003439">
    <property type="entry name" value="ABC_transporter-like_ATP-bd"/>
</dbReference>
<proteinExistence type="inferred from homology"/>
<evidence type="ECO:0000256" key="9">
    <source>
        <dbReference type="SAM" id="MobiDB-lite"/>
    </source>
</evidence>
<sequence>MDLIRGGKGSGDKSAHDKSPHGKAAHDRTVHGKAVHDTSASRNVIIEARGLRHAYRSGREALQGVDVTIGAGEMIAVIGRNGAGKTTLTKHCNGLLKPTAGTVLVGGQDTRNVPVARLARTVGYVFQNPDHMIFHETLFDEVAFGPRNLGLTGVDVTARVEAALSAVGLEGFRDSDPASLSRGQRKRAALAAVLAMETPVIIVDEPTGGQDYREARQIMAILQQLNRRGHTVLFITHDMDLVHEYAHRVLVLNDGRITLDAPPAELFRHEAALQAAGLRLPLAAELARRLAPFGVPTAVDSVDALAAAVARIARGCVGDQDAMAGRAAACQ</sequence>
<dbReference type="Gene3D" id="3.40.50.300">
    <property type="entry name" value="P-loop containing nucleotide triphosphate hydrolases"/>
    <property type="match status" value="1"/>
</dbReference>
<dbReference type="PANTHER" id="PTHR43553:SF24">
    <property type="entry name" value="ENERGY-COUPLING FACTOR TRANSPORTER ATP-BINDING PROTEIN ECFA1"/>
    <property type="match status" value="1"/>
</dbReference>
<dbReference type="Proteomes" id="UP000463470">
    <property type="component" value="Unassembled WGS sequence"/>
</dbReference>
<dbReference type="GO" id="GO:0043190">
    <property type="term" value="C:ATP-binding cassette (ABC) transporter complex"/>
    <property type="evidence" value="ECO:0007669"/>
    <property type="project" value="TreeGrafter"/>
</dbReference>
<keyword evidence="12" id="KW-1185">Reference proteome</keyword>
<evidence type="ECO:0000256" key="4">
    <source>
        <dbReference type="ARBA" id="ARBA00022475"/>
    </source>
</evidence>
<name>A0A845L309_9FIRM</name>
<evidence type="ECO:0000313" key="11">
    <source>
        <dbReference type="EMBL" id="MZP29234.1"/>
    </source>
</evidence>
<evidence type="ECO:0000259" key="10">
    <source>
        <dbReference type="PROSITE" id="PS50893"/>
    </source>
</evidence>
<evidence type="ECO:0000256" key="2">
    <source>
        <dbReference type="ARBA" id="ARBA00005417"/>
    </source>
</evidence>
<evidence type="ECO:0000313" key="12">
    <source>
        <dbReference type="Proteomes" id="UP000463470"/>
    </source>
</evidence>
<evidence type="ECO:0000256" key="7">
    <source>
        <dbReference type="ARBA" id="ARBA00022967"/>
    </source>
</evidence>
<dbReference type="InterPro" id="IPR015856">
    <property type="entry name" value="ABC_transpr_CbiO/EcfA_su"/>
</dbReference>
<reference evidence="11 12" key="1">
    <citation type="submission" date="2020-01" db="EMBL/GenBank/DDBJ databases">
        <title>Whole-genome sequence of Heliobacterium undosum DSM 13378.</title>
        <authorList>
            <person name="Kyndt J.A."/>
            <person name="Meyer T.E."/>
        </authorList>
    </citation>
    <scope>NUCLEOTIDE SEQUENCE [LARGE SCALE GENOMIC DNA]</scope>
    <source>
        <strain evidence="11 12">DSM 13378</strain>
    </source>
</reference>
<dbReference type="RefSeq" id="WP_161256277.1">
    <property type="nucleotide sequence ID" value="NZ_WXEY01000004.1"/>
</dbReference>
<dbReference type="GO" id="GO:0005524">
    <property type="term" value="F:ATP binding"/>
    <property type="evidence" value="ECO:0007669"/>
    <property type="project" value="UniProtKB-KW"/>
</dbReference>
<dbReference type="SUPFAM" id="SSF52540">
    <property type="entry name" value="P-loop containing nucleoside triphosphate hydrolases"/>
    <property type="match status" value="1"/>
</dbReference>
<dbReference type="InterPro" id="IPR050095">
    <property type="entry name" value="ECF_ABC_transporter_ATP-bd"/>
</dbReference>
<dbReference type="InterPro" id="IPR003593">
    <property type="entry name" value="AAA+_ATPase"/>
</dbReference>
<evidence type="ECO:0000256" key="1">
    <source>
        <dbReference type="ARBA" id="ARBA00004202"/>
    </source>
</evidence>
<dbReference type="EMBL" id="WXEY01000004">
    <property type="protein sequence ID" value="MZP29234.1"/>
    <property type="molecule type" value="Genomic_DNA"/>
</dbReference>
<dbReference type="OrthoDB" id="501320at2"/>
<keyword evidence="6 11" id="KW-0067">ATP-binding</keyword>
<feature type="compositionally biased region" description="Basic and acidic residues" evidence="9">
    <location>
        <begin position="10"/>
        <end position="36"/>
    </location>
</feature>
<protein>
    <submittedName>
        <fullName evidence="11">ATP-binding cassette domain-containing protein</fullName>
    </submittedName>
</protein>
<keyword evidence="4" id="KW-1003">Cell membrane</keyword>
<dbReference type="Pfam" id="PF00005">
    <property type="entry name" value="ABC_tran"/>
    <property type="match status" value="1"/>
</dbReference>
<dbReference type="AlphaFoldDB" id="A0A845L309"/>